<reference evidence="3" key="1">
    <citation type="journal article" date="2014" name="Front. Microbiol.">
        <title>High frequency of phylogenetically diverse reductive dehalogenase-homologous genes in deep subseafloor sedimentary metagenomes.</title>
        <authorList>
            <person name="Kawai M."/>
            <person name="Futagami T."/>
            <person name="Toyoda A."/>
            <person name="Takaki Y."/>
            <person name="Nishi S."/>
            <person name="Hori S."/>
            <person name="Arai W."/>
            <person name="Tsubouchi T."/>
            <person name="Morono Y."/>
            <person name="Uchiyama I."/>
            <person name="Ito T."/>
            <person name="Fujiyama A."/>
            <person name="Inagaki F."/>
            <person name="Takami H."/>
        </authorList>
    </citation>
    <scope>NUCLEOTIDE SEQUENCE</scope>
    <source>
        <strain evidence="3">Expedition CK06-06</strain>
    </source>
</reference>
<name>X0UF02_9ZZZZ</name>
<sequence>PVQNTQLYTMIAQHGAVVWEHLPGTSLSRGMFASRNRIMAGLSRAVVIVESAEKGGSLITADVALQYNREVCAVPGSVFNNTSIGTNELIRQGAHLIRNGYDVLNILGVENISDSDINNQVPSYIIELLVKHLKISVTISEEIIAELMNHGITLDNLSEKVNLDAGTLRSALTKLEVAGILRLETDGTIKLKQRLL</sequence>
<dbReference type="SUPFAM" id="SSF46785">
    <property type="entry name" value="Winged helix' DNA-binding domain"/>
    <property type="match status" value="1"/>
</dbReference>
<dbReference type="InterPro" id="IPR057666">
    <property type="entry name" value="DrpA_SLOG"/>
</dbReference>
<evidence type="ECO:0000256" key="1">
    <source>
        <dbReference type="ARBA" id="ARBA00006525"/>
    </source>
</evidence>
<organism evidence="3">
    <name type="scientific">marine sediment metagenome</name>
    <dbReference type="NCBI Taxonomy" id="412755"/>
    <lineage>
        <taxon>unclassified sequences</taxon>
        <taxon>metagenomes</taxon>
        <taxon>ecological metagenomes</taxon>
    </lineage>
</organism>
<dbReference type="EMBL" id="BARS01014896">
    <property type="protein sequence ID" value="GAF97891.1"/>
    <property type="molecule type" value="Genomic_DNA"/>
</dbReference>
<evidence type="ECO:0000313" key="3">
    <source>
        <dbReference type="EMBL" id="GAF97891.1"/>
    </source>
</evidence>
<dbReference type="Pfam" id="PF02481">
    <property type="entry name" value="DNA_processg_A"/>
    <property type="match status" value="1"/>
</dbReference>
<accession>X0UF02</accession>
<evidence type="ECO:0000259" key="2">
    <source>
        <dbReference type="Pfam" id="PF02481"/>
    </source>
</evidence>
<comment type="similarity">
    <text evidence="1">Belongs to the DprA/Smf family.</text>
</comment>
<dbReference type="PANTHER" id="PTHR43022:SF1">
    <property type="entry name" value="PROTEIN SMF"/>
    <property type="match status" value="1"/>
</dbReference>
<dbReference type="InterPro" id="IPR036390">
    <property type="entry name" value="WH_DNA-bd_sf"/>
</dbReference>
<dbReference type="SUPFAM" id="SSF102405">
    <property type="entry name" value="MCP/YpsA-like"/>
    <property type="match status" value="1"/>
</dbReference>
<dbReference type="Gene3D" id="3.40.50.450">
    <property type="match status" value="1"/>
</dbReference>
<dbReference type="PANTHER" id="PTHR43022">
    <property type="entry name" value="PROTEIN SMF"/>
    <property type="match status" value="1"/>
</dbReference>
<feature type="non-terminal residue" evidence="3">
    <location>
        <position position="1"/>
    </location>
</feature>
<protein>
    <recommendedName>
        <fullName evidence="2">Smf/DprA SLOG domain-containing protein</fullName>
    </recommendedName>
</protein>
<proteinExistence type="inferred from homology"/>
<dbReference type="AlphaFoldDB" id="X0UF02"/>
<dbReference type="InterPro" id="IPR003488">
    <property type="entry name" value="DprA"/>
</dbReference>
<gene>
    <name evidence="3" type="ORF">S01H1_24743</name>
</gene>
<feature type="domain" description="Smf/DprA SLOG" evidence="2">
    <location>
        <begin position="1"/>
        <end position="106"/>
    </location>
</feature>
<comment type="caution">
    <text evidence="3">The sequence shown here is derived from an EMBL/GenBank/DDBJ whole genome shotgun (WGS) entry which is preliminary data.</text>
</comment>
<dbReference type="GO" id="GO:0009294">
    <property type="term" value="P:DNA-mediated transformation"/>
    <property type="evidence" value="ECO:0007669"/>
    <property type="project" value="InterPro"/>
</dbReference>